<dbReference type="PANTHER" id="PTHR11054">
    <property type="entry name" value="6-PHOSPHOGLUCONOLACTONASE"/>
    <property type="match status" value="1"/>
</dbReference>
<dbReference type="EMBL" id="RWGY01000051">
    <property type="protein sequence ID" value="TVU04695.1"/>
    <property type="molecule type" value="Genomic_DNA"/>
</dbReference>
<protein>
    <recommendedName>
        <fullName evidence="3">Glucosamine/galactosamine-6-phosphate isomerase domain-containing protein</fullName>
    </recommendedName>
</protein>
<feature type="non-terminal residue" evidence="4">
    <location>
        <position position="1"/>
    </location>
</feature>
<sequence length="131" mass="13900">MSTSAAAAASTSLSFINLRRWSPASWVPAPLHRSLPCKISSSSPSRSPLMPVPAMASPTAAGETPSRKKLHIFDAEEDLVASLAEYVAELSAKFTAERGVFTVVLSGGSLVKTLRKLAEPPYLEAVDCVEQ</sequence>
<gene>
    <name evidence="4" type="ORF">EJB05_47825</name>
</gene>
<dbReference type="Proteomes" id="UP000324897">
    <property type="component" value="Unassembled WGS sequence"/>
</dbReference>
<dbReference type="GO" id="GO:0006098">
    <property type="term" value="P:pentose-phosphate shunt"/>
    <property type="evidence" value="ECO:0007669"/>
    <property type="project" value="UniProtKB-UniPathway"/>
</dbReference>
<dbReference type="SUPFAM" id="SSF100950">
    <property type="entry name" value="NagB/RpiA/CoA transferase-like"/>
    <property type="match status" value="1"/>
</dbReference>
<name>A0A5J9T089_9POAL</name>
<dbReference type="Gene3D" id="3.40.50.1360">
    <property type="match status" value="1"/>
</dbReference>
<evidence type="ECO:0000256" key="2">
    <source>
        <dbReference type="SAM" id="MobiDB-lite"/>
    </source>
</evidence>
<organism evidence="4 5">
    <name type="scientific">Eragrostis curvula</name>
    <name type="common">weeping love grass</name>
    <dbReference type="NCBI Taxonomy" id="38414"/>
    <lineage>
        <taxon>Eukaryota</taxon>
        <taxon>Viridiplantae</taxon>
        <taxon>Streptophyta</taxon>
        <taxon>Embryophyta</taxon>
        <taxon>Tracheophyta</taxon>
        <taxon>Spermatophyta</taxon>
        <taxon>Magnoliopsida</taxon>
        <taxon>Liliopsida</taxon>
        <taxon>Poales</taxon>
        <taxon>Poaceae</taxon>
        <taxon>PACMAD clade</taxon>
        <taxon>Chloridoideae</taxon>
        <taxon>Eragrostideae</taxon>
        <taxon>Eragrostidinae</taxon>
        <taxon>Eragrostis</taxon>
    </lineage>
</organism>
<dbReference type="InterPro" id="IPR039104">
    <property type="entry name" value="6PGL"/>
</dbReference>
<evidence type="ECO:0000256" key="1">
    <source>
        <dbReference type="ARBA" id="ARBA00004959"/>
    </source>
</evidence>
<feature type="compositionally biased region" description="Low complexity" evidence="2">
    <location>
        <begin position="40"/>
        <end position="53"/>
    </location>
</feature>
<keyword evidence="5" id="KW-1185">Reference proteome</keyword>
<dbReference type="PANTHER" id="PTHR11054:SF3">
    <property type="entry name" value="6-PHOSPHOGLUCONOLACTONASE 3, CHLOROPLASTIC-RELATED"/>
    <property type="match status" value="1"/>
</dbReference>
<accession>A0A5J9T089</accession>
<feature type="region of interest" description="Disordered" evidence="2">
    <location>
        <begin position="40"/>
        <end position="63"/>
    </location>
</feature>
<feature type="domain" description="Glucosamine/galactosamine-6-phosphate isomerase" evidence="3">
    <location>
        <begin position="76"/>
        <end position="118"/>
    </location>
</feature>
<dbReference type="Gramene" id="TVU04695">
    <property type="protein sequence ID" value="TVU04695"/>
    <property type="gene ID" value="EJB05_47825"/>
</dbReference>
<dbReference type="InterPro" id="IPR037171">
    <property type="entry name" value="NagB/RpiA_transferase-like"/>
</dbReference>
<dbReference type="OrthoDB" id="432544at2759"/>
<dbReference type="InterPro" id="IPR006148">
    <property type="entry name" value="Glc/Gal-6P_isomerase"/>
</dbReference>
<dbReference type="GO" id="GO:0005975">
    <property type="term" value="P:carbohydrate metabolic process"/>
    <property type="evidence" value="ECO:0007669"/>
    <property type="project" value="InterPro"/>
</dbReference>
<comment type="pathway">
    <text evidence="1">Carbohydrate degradation; pentose phosphate pathway.</text>
</comment>
<dbReference type="AlphaFoldDB" id="A0A5J9T089"/>
<evidence type="ECO:0000313" key="4">
    <source>
        <dbReference type="EMBL" id="TVU04695.1"/>
    </source>
</evidence>
<dbReference type="UniPathway" id="UPA00115"/>
<evidence type="ECO:0000313" key="5">
    <source>
        <dbReference type="Proteomes" id="UP000324897"/>
    </source>
</evidence>
<comment type="caution">
    <text evidence="4">The sequence shown here is derived from an EMBL/GenBank/DDBJ whole genome shotgun (WGS) entry which is preliminary data.</text>
</comment>
<reference evidence="4 5" key="1">
    <citation type="journal article" date="2019" name="Sci. Rep.">
        <title>A high-quality genome of Eragrostis curvula grass provides insights into Poaceae evolution and supports new strategies to enhance forage quality.</title>
        <authorList>
            <person name="Carballo J."/>
            <person name="Santos B.A.C.M."/>
            <person name="Zappacosta D."/>
            <person name="Garbus I."/>
            <person name="Selva J.P."/>
            <person name="Gallo C.A."/>
            <person name="Diaz A."/>
            <person name="Albertini E."/>
            <person name="Caccamo M."/>
            <person name="Echenique V."/>
        </authorList>
    </citation>
    <scope>NUCLEOTIDE SEQUENCE [LARGE SCALE GENOMIC DNA]</scope>
    <source>
        <strain evidence="5">cv. Victoria</strain>
        <tissue evidence="4">Leaf</tissue>
    </source>
</reference>
<dbReference type="Pfam" id="PF01182">
    <property type="entry name" value="Glucosamine_iso"/>
    <property type="match status" value="1"/>
</dbReference>
<proteinExistence type="predicted"/>
<evidence type="ECO:0000259" key="3">
    <source>
        <dbReference type="Pfam" id="PF01182"/>
    </source>
</evidence>